<accession>X6NJM1</accession>
<proteinExistence type="predicted"/>
<organism evidence="1 2">
    <name type="scientific">Reticulomyxa filosa</name>
    <dbReference type="NCBI Taxonomy" id="46433"/>
    <lineage>
        <taxon>Eukaryota</taxon>
        <taxon>Sar</taxon>
        <taxon>Rhizaria</taxon>
        <taxon>Retaria</taxon>
        <taxon>Foraminifera</taxon>
        <taxon>Monothalamids</taxon>
        <taxon>Reticulomyxidae</taxon>
        <taxon>Reticulomyxa</taxon>
    </lineage>
</organism>
<name>X6NJM1_RETFI</name>
<sequence>MDNSTVLKKRETQNLFPKAKTKVHVQTAEDTQQKQTLLDYVQRKRPKWSVHKIHSFVKKCGENQRMIETNLDFEDHYDSLWATLAKDEEGQEELKGKAGSDKIQFCKQYLRALQWLNKRENRESIILNFAYYDFTFVQKIYRVFFVTEDEQYQMRLAMYLLDILQLFTTMFSLDEEQKANIMTMKDAIFSVSRDKAVGKREGLYIIVFKKKKRQIFFF</sequence>
<keyword evidence="2" id="KW-1185">Reference proteome</keyword>
<protein>
    <submittedName>
        <fullName evidence="1">Uncharacterized protein</fullName>
    </submittedName>
</protein>
<comment type="caution">
    <text evidence="1">The sequence shown here is derived from an EMBL/GenBank/DDBJ whole genome shotgun (WGS) entry which is preliminary data.</text>
</comment>
<gene>
    <name evidence="1" type="ORF">RFI_11585</name>
</gene>
<reference evidence="1 2" key="1">
    <citation type="journal article" date="2013" name="Curr. Biol.">
        <title>The Genome of the Foraminiferan Reticulomyxa filosa.</title>
        <authorList>
            <person name="Glockner G."/>
            <person name="Hulsmann N."/>
            <person name="Schleicher M."/>
            <person name="Noegel A.A."/>
            <person name="Eichinger L."/>
            <person name="Gallinger C."/>
            <person name="Pawlowski J."/>
            <person name="Sierra R."/>
            <person name="Euteneuer U."/>
            <person name="Pillet L."/>
            <person name="Moustafa A."/>
            <person name="Platzer M."/>
            <person name="Groth M."/>
            <person name="Szafranski K."/>
            <person name="Schliwa M."/>
        </authorList>
    </citation>
    <scope>NUCLEOTIDE SEQUENCE [LARGE SCALE GENOMIC DNA]</scope>
</reference>
<evidence type="ECO:0000313" key="2">
    <source>
        <dbReference type="Proteomes" id="UP000023152"/>
    </source>
</evidence>
<dbReference type="AlphaFoldDB" id="X6NJM1"/>
<dbReference type="Proteomes" id="UP000023152">
    <property type="component" value="Unassembled WGS sequence"/>
</dbReference>
<evidence type="ECO:0000313" key="1">
    <source>
        <dbReference type="EMBL" id="ETO25552.1"/>
    </source>
</evidence>
<dbReference type="EMBL" id="ASPP01008435">
    <property type="protein sequence ID" value="ETO25552.1"/>
    <property type="molecule type" value="Genomic_DNA"/>
</dbReference>